<evidence type="ECO:0000313" key="8">
    <source>
        <dbReference type="Proteomes" id="UP000579281"/>
    </source>
</evidence>
<name>A0A841KU76_9FIRM</name>
<dbReference type="EMBL" id="JACHEN010000009">
    <property type="protein sequence ID" value="MBB6215728.1"/>
    <property type="molecule type" value="Genomic_DNA"/>
</dbReference>
<dbReference type="SUPFAM" id="SSF53448">
    <property type="entry name" value="Nucleotide-diphospho-sugar transferases"/>
    <property type="match status" value="2"/>
</dbReference>
<keyword evidence="4 7" id="KW-0808">Transferase</keyword>
<dbReference type="InterPro" id="IPR001173">
    <property type="entry name" value="Glyco_trans_2-like"/>
</dbReference>
<dbReference type="RefSeq" id="WP_207726928.1">
    <property type="nucleotide sequence ID" value="NZ_JACHEN010000009.1"/>
</dbReference>
<dbReference type="Pfam" id="PF00535">
    <property type="entry name" value="Glycos_transf_2"/>
    <property type="match status" value="1"/>
</dbReference>
<comment type="caution">
    <text evidence="7">The sequence shown here is derived from an EMBL/GenBank/DDBJ whole genome shotgun (WGS) entry which is preliminary data.</text>
</comment>
<evidence type="ECO:0000259" key="5">
    <source>
        <dbReference type="Pfam" id="PF00535"/>
    </source>
</evidence>
<protein>
    <submittedName>
        <fullName evidence="7">GT2 family glycosyltransferase</fullName>
    </submittedName>
</protein>
<evidence type="ECO:0000259" key="6">
    <source>
        <dbReference type="Pfam" id="PF13712"/>
    </source>
</evidence>
<comment type="similarity">
    <text evidence="2">Belongs to the glycosyltransferase 2 family.</text>
</comment>
<keyword evidence="8" id="KW-1185">Reference proteome</keyword>
<evidence type="ECO:0000256" key="4">
    <source>
        <dbReference type="ARBA" id="ARBA00022679"/>
    </source>
</evidence>
<evidence type="ECO:0000256" key="3">
    <source>
        <dbReference type="ARBA" id="ARBA00022676"/>
    </source>
</evidence>
<accession>A0A841KU76</accession>
<feature type="domain" description="Streptomycin biosynthesis protein StrF" evidence="6">
    <location>
        <begin position="288"/>
        <end position="498"/>
    </location>
</feature>
<dbReference type="AlphaFoldDB" id="A0A841KU76"/>
<dbReference type="PANTHER" id="PTHR43179:SF12">
    <property type="entry name" value="GALACTOFURANOSYLTRANSFERASE GLFT2"/>
    <property type="match status" value="1"/>
</dbReference>
<dbReference type="GO" id="GO:0016757">
    <property type="term" value="F:glycosyltransferase activity"/>
    <property type="evidence" value="ECO:0007669"/>
    <property type="project" value="UniProtKB-KW"/>
</dbReference>
<evidence type="ECO:0000256" key="1">
    <source>
        <dbReference type="ARBA" id="ARBA00004776"/>
    </source>
</evidence>
<dbReference type="PANTHER" id="PTHR43179">
    <property type="entry name" value="RHAMNOSYLTRANSFERASE WBBL"/>
    <property type="match status" value="1"/>
</dbReference>
<dbReference type="Pfam" id="PF13712">
    <property type="entry name" value="Glyco_tranf_2_5"/>
    <property type="match status" value="1"/>
</dbReference>
<reference evidence="7 8" key="1">
    <citation type="submission" date="2020-08" db="EMBL/GenBank/DDBJ databases">
        <title>Genomic Encyclopedia of Type Strains, Phase IV (KMG-IV): sequencing the most valuable type-strain genomes for metagenomic binning, comparative biology and taxonomic classification.</title>
        <authorList>
            <person name="Goeker M."/>
        </authorList>
    </citation>
    <scope>NUCLEOTIDE SEQUENCE [LARGE SCALE GENOMIC DNA]</scope>
    <source>
        <strain evidence="7 8">DSM 103526</strain>
    </source>
</reference>
<dbReference type="Gene3D" id="3.90.550.10">
    <property type="entry name" value="Spore Coat Polysaccharide Biosynthesis Protein SpsA, Chain A"/>
    <property type="match status" value="2"/>
</dbReference>
<evidence type="ECO:0000313" key="7">
    <source>
        <dbReference type="EMBL" id="MBB6215728.1"/>
    </source>
</evidence>
<organism evidence="7 8">
    <name type="scientific">Anaerosolibacter carboniphilus</name>
    <dbReference type="NCBI Taxonomy" id="1417629"/>
    <lineage>
        <taxon>Bacteria</taxon>
        <taxon>Bacillati</taxon>
        <taxon>Bacillota</taxon>
        <taxon>Clostridia</taxon>
        <taxon>Peptostreptococcales</taxon>
        <taxon>Thermotaleaceae</taxon>
        <taxon>Anaerosolibacter</taxon>
    </lineage>
</organism>
<evidence type="ECO:0000256" key="2">
    <source>
        <dbReference type="ARBA" id="ARBA00006739"/>
    </source>
</evidence>
<sequence length="502" mass="57897">MKTSIVILTYNQLHYTKLCIDSIRKYTEQGAYGIIVVDNHSTDGTVEWLKTQEDIQAIFNDENLGFPKGCNQGMKIAQGDNVLLLNNDVIVTPNWLSNLTTCLYSAEHIGAVGAVTNSCSNHQTIPFTYKTLEELIPFAEKNNISNKDQWEEKPRLIGYCMLIKNEVVEKIGFLDERFSPGNFEDDDYCYRIRRAGYKLLLCKDVFIHHFGSTSFGKDRQEFGDILAINRKKFIDKWGFDAWSPAYLDHDSPHSIHEPTTKETDMKTRNTISSADEKIQSLINNKNICFITLVNDEKTYEKALYHMNRLTIPEGYNVEILCIKNAKSMAAGYNHGMKYSDAKYKVYLHQDVSIINKDFIKDFLTIFEKYPSIGLMGVAGSKTIPSNGIWWESPQRYGQVYDNHTGQMSLLRFNDVENEYVKVKAIDGLLMITQYDIPWREDLFDGWHFYDISQSMEFQKSGFEVAIPKQVTSWCIHDCGIVNVQNGYEKYRITFLQEYGQEL</sequence>
<gene>
    <name evidence="7" type="ORF">HNQ80_001817</name>
</gene>
<dbReference type="Proteomes" id="UP000579281">
    <property type="component" value="Unassembled WGS sequence"/>
</dbReference>
<proteinExistence type="inferred from homology"/>
<dbReference type="InterPro" id="IPR029044">
    <property type="entry name" value="Nucleotide-diphossugar_trans"/>
</dbReference>
<comment type="pathway">
    <text evidence="1">Cell wall biogenesis; cell wall polysaccharide biosynthesis.</text>
</comment>
<dbReference type="CDD" id="cd04186">
    <property type="entry name" value="GT_2_like_c"/>
    <property type="match status" value="1"/>
</dbReference>
<dbReference type="InterPro" id="IPR059123">
    <property type="entry name" value="StrF_dom"/>
</dbReference>
<keyword evidence="3" id="KW-0328">Glycosyltransferase</keyword>
<feature type="domain" description="Glycosyltransferase 2-like" evidence="5">
    <location>
        <begin position="4"/>
        <end position="171"/>
    </location>
</feature>